<dbReference type="SUPFAM" id="SSF49265">
    <property type="entry name" value="Fibronectin type III"/>
    <property type="match status" value="2"/>
</dbReference>
<feature type="domain" description="Fibronectin type-III" evidence="2">
    <location>
        <begin position="39"/>
        <end position="133"/>
    </location>
</feature>
<protein>
    <submittedName>
        <fullName evidence="3">Fibronectin type III domain-containing protein</fullName>
    </submittedName>
</protein>
<dbReference type="EMBL" id="CP155620">
    <property type="protein sequence ID" value="XBJ28845.1"/>
    <property type="molecule type" value="Genomic_DNA"/>
</dbReference>
<name>A0AAU7E5P8_9BACT</name>
<evidence type="ECO:0000259" key="2">
    <source>
        <dbReference type="PROSITE" id="PS50853"/>
    </source>
</evidence>
<proteinExistence type="predicted"/>
<dbReference type="Gene3D" id="2.60.40.10">
    <property type="entry name" value="Immunoglobulins"/>
    <property type="match status" value="4"/>
</dbReference>
<dbReference type="InterPro" id="IPR003961">
    <property type="entry name" value="FN3_dom"/>
</dbReference>
<sequence>MKKFHLSLSLGLLALLFNACSVSQMPNSSSQSEQINASLPKIENLKSMSDMSNVAFEWQPLYDQNIDGFYLYRSSEQEPEFKLVAQIKNKFQTHYVDDDLEPGTKYYYTLKTFNNQKHISEQGAVVEVMTEPRFDSVTFAQAITNLPGKTKLIWRPHTDLRVKSYIIERSRSAENKFEKIAEVRNRLNAEYIDENLKPNESFDYRIICVTFDGIKSNPSQIINSTTKALPPQVEHLSASQDAANKIILTWDSVPYEDFDYYKVYATSSSFLPYTTIAKTQTNSYEDYIQGVDETKYYKVTMVDKDGLESPMPKEGVQGKTLSSPLAPSIILSAIREDGVELEWADGDNRASEYTLKRYGGKQDAIFKGLKDKRFKDTTIEAGVSYTYEVIAIDQYGLESKPSGRIRIGK</sequence>
<accession>A0AAU7E5P8</accession>
<dbReference type="SMART" id="SM00060">
    <property type="entry name" value="FN3"/>
    <property type="match status" value="3"/>
</dbReference>
<evidence type="ECO:0000256" key="1">
    <source>
        <dbReference type="SAM" id="SignalP"/>
    </source>
</evidence>
<keyword evidence="1" id="KW-0732">Signal</keyword>
<dbReference type="InterPro" id="IPR013783">
    <property type="entry name" value="Ig-like_fold"/>
</dbReference>
<feature type="signal peptide" evidence="1">
    <location>
        <begin position="1"/>
        <end position="21"/>
    </location>
</feature>
<feature type="chain" id="PRO_5043649769" evidence="1">
    <location>
        <begin position="22"/>
        <end position="409"/>
    </location>
</feature>
<dbReference type="CDD" id="cd00063">
    <property type="entry name" value="FN3"/>
    <property type="match status" value="2"/>
</dbReference>
<gene>
    <name evidence="3" type="ORF">AAH949_07070</name>
</gene>
<dbReference type="PANTHER" id="PTHR46957">
    <property type="entry name" value="CYTOKINE RECEPTOR"/>
    <property type="match status" value="1"/>
</dbReference>
<dbReference type="RefSeq" id="WP_134238158.1">
    <property type="nucleotide sequence ID" value="NZ_CP155620.1"/>
</dbReference>
<dbReference type="PANTHER" id="PTHR46957:SF3">
    <property type="entry name" value="CYTOKINE RECEPTOR"/>
    <property type="match status" value="1"/>
</dbReference>
<reference evidence="3" key="1">
    <citation type="submission" date="2024-05" db="EMBL/GenBank/DDBJ databases">
        <title>Campylobacter coli isolated from environmental waters in Slovenia.</title>
        <authorList>
            <person name="Zautner A.E."/>
            <person name="Bunk B."/>
            <person name="Riedel T."/>
            <person name="Sproeer C."/>
        </authorList>
    </citation>
    <scope>NUCLEOTIDE SEQUENCE</scope>
    <source>
        <strain evidence="3">CCS1377</strain>
    </source>
</reference>
<dbReference type="InterPro" id="IPR036116">
    <property type="entry name" value="FN3_sf"/>
</dbReference>
<feature type="domain" description="Fibronectin type-III" evidence="2">
    <location>
        <begin position="136"/>
        <end position="229"/>
    </location>
</feature>
<dbReference type="PROSITE" id="PS50853">
    <property type="entry name" value="FN3"/>
    <property type="match status" value="2"/>
</dbReference>
<evidence type="ECO:0000313" key="3">
    <source>
        <dbReference type="EMBL" id="XBJ28845.1"/>
    </source>
</evidence>
<dbReference type="InterPro" id="IPR050713">
    <property type="entry name" value="RTP_Phos/Ushers"/>
</dbReference>
<organism evidence="3">
    <name type="scientific">Campylobacter sp. CCS1377</name>
    <dbReference type="NCBI Taxonomy" id="3158229"/>
    <lineage>
        <taxon>Bacteria</taxon>
        <taxon>Pseudomonadati</taxon>
        <taxon>Campylobacterota</taxon>
        <taxon>Epsilonproteobacteria</taxon>
        <taxon>Campylobacterales</taxon>
        <taxon>Campylobacteraceae</taxon>
        <taxon>Campylobacter</taxon>
    </lineage>
</organism>
<dbReference type="AlphaFoldDB" id="A0AAU7E5P8"/>
<dbReference type="GO" id="GO:0016020">
    <property type="term" value="C:membrane"/>
    <property type="evidence" value="ECO:0007669"/>
    <property type="project" value="UniProtKB-SubCell"/>
</dbReference>